<dbReference type="AlphaFoldDB" id="A0A9K3DX74"/>
<dbReference type="InterPro" id="IPR024491">
    <property type="entry name" value="Se_SelK/SelG"/>
</dbReference>
<reference evidence="8" key="1">
    <citation type="journal article" date="2017" name="Nature">
        <title>The sunflower genome provides insights into oil metabolism, flowering and Asterid evolution.</title>
        <authorList>
            <person name="Badouin H."/>
            <person name="Gouzy J."/>
            <person name="Grassa C.J."/>
            <person name="Murat F."/>
            <person name="Staton S.E."/>
            <person name="Cottret L."/>
            <person name="Lelandais-Briere C."/>
            <person name="Owens G.L."/>
            <person name="Carrere S."/>
            <person name="Mayjonade B."/>
            <person name="Legrand L."/>
            <person name="Gill N."/>
            <person name="Kane N.C."/>
            <person name="Bowers J.E."/>
            <person name="Hubner S."/>
            <person name="Bellec A."/>
            <person name="Berard A."/>
            <person name="Berges H."/>
            <person name="Blanchet N."/>
            <person name="Boniface M.C."/>
            <person name="Brunel D."/>
            <person name="Catrice O."/>
            <person name="Chaidir N."/>
            <person name="Claudel C."/>
            <person name="Donnadieu C."/>
            <person name="Faraut T."/>
            <person name="Fievet G."/>
            <person name="Helmstetter N."/>
            <person name="King M."/>
            <person name="Knapp S.J."/>
            <person name="Lai Z."/>
            <person name="Le Paslier M.C."/>
            <person name="Lippi Y."/>
            <person name="Lorenzon L."/>
            <person name="Mandel J.R."/>
            <person name="Marage G."/>
            <person name="Marchand G."/>
            <person name="Marquand E."/>
            <person name="Bret-Mestries E."/>
            <person name="Morien E."/>
            <person name="Nambeesan S."/>
            <person name="Nguyen T."/>
            <person name="Pegot-Espagnet P."/>
            <person name="Pouilly N."/>
            <person name="Raftis F."/>
            <person name="Sallet E."/>
            <person name="Schiex T."/>
            <person name="Thomas J."/>
            <person name="Vandecasteele C."/>
            <person name="Vares D."/>
            <person name="Vear F."/>
            <person name="Vautrin S."/>
            <person name="Crespi M."/>
            <person name="Mangin B."/>
            <person name="Burke J.M."/>
            <person name="Salse J."/>
            <person name="Munos S."/>
            <person name="Vincourt P."/>
            <person name="Rieseberg L.H."/>
            <person name="Langlade N.B."/>
        </authorList>
    </citation>
    <scope>NUCLEOTIDE SEQUENCE</scope>
    <source>
        <tissue evidence="8">Leaves</tissue>
    </source>
</reference>
<keyword evidence="3" id="KW-0712">Selenocysteine</keyword>
<evidence type="ECO:0000256" key="7">
    <source>
        <dbReference type="SAM" id="Phobius"/>
    </source>
</evidence>
<sequence>MAYVEKGVVKSNRSIWRLRTIIDFFWAIINFISVFFVTMFSMEKSDGYKKSSGSSKKWDGGGPGGGPYGGGPRGPPRGLDNVRGIDHSILSSCMWILLWRLKGCKFRYVQSFCQRC</sequence>
<gene>
    <name evidence="8" type="ORF">HanXRQr2_Chr16g0771331</name>
</gene>
<comment type="subcellular location">
    <subcellularLocation>
        <location evidence="1">Membrane</location>
        <topology evidence="1">Single-pass membrane protein</topology>
    </subcellularLocation>
</comment>
<keyword evidence="5 7" id="KW-0472">Membrane</keyword>
<evidence type="ECO:0000313" key="9">
    <source>
        <dbReference type="Proteomes" id="UP000215914"/>
    </source>
</evidence>
<evidence type="ECO:0000256" key="2">
    <source>
        <dbReference type="ARBA" id="ARBA00022692"/>
    </source>
</evidence>
<evidence type="ECO:0000256" key="6">
    <source>
        <dbReference type="SAM" id="MobiDB-lite"/>
    </source>
</evidence>
<evidence type="ECO:0000313" key="8">
    <source>
        <dbReference type="EMBL" id="KAF5761961.1"/>
    </source>
</evidence>
<reference evidence="8" key="2">
    <citation type="submission" date="2020-06" db="EMBL/GenBank/DDBJ databases">
        <title>Helianthus annuus Genome sequencing and assembly Release 2.</title>
        <authorList>
            <person name="Gouzy J."/>
            <person name="Langlade N."/>
            <person name="Munos S."/>
        </authorList>
    </citation>
    <scope>NUCLEOTIDE SEQUENCE</scope>
    <source>
        <tissue evidence="8">Leaves</tissue>
    </source>
</reference>
<organism evidence="8 9">
    <name type="scientific">Helianthus annuus</name>
    <name type="common">Common sunflower</name>
    <dbReference type="NCBI Taxonomy" id="4232"/>
    <lineage>
        <taxon>Eukaryota</taxon>
        <taxon>Viridiplantae</taxon>
        <taxon>Streptophyta</taxon>
        <taxon>Embryophyta</taxon>
        <taxon>Tracheophyta</taxon>
        <taxon>Spermatophyta</taxon>
        <taxon>Magnoliopsida</taxon>
        <taxon>eudicotyledons</taxon>
        <taxon>Gunneridae</taxon>
        <taxon>Pentapetalae</taxon>
        <taxon>asterids</taxon>
        <taxon>campanulids</taxon>
        <taxon>Asterales</taxon>
        <taxon>Asteraceae</taxon>
        <taxon>Asteroideae</taxon>
        <taxon>Heliantheae alliance</taxon>
        <taxon>Heliantheae</taxon>
        <taxon>Helianthus</taxon>
    </lineage>
</organism>
<protein>
    <submittedName>
        <fullName evidence="8">Selenoprotein SelK/SelG</fullName>
    </submittedName>
</protein>
<dbReference type="Gramene" id="mRNA:HanXRQr2_Chr16g0771331">
    <property type="protein sequence ID" value="mRNA:HanXRQr2_Chr16g0771331"/>
    <property type="gene ID" value="HanXRQr2_Chr16g0771331"/>
</dbReference>
<feature type="region of interest" description="Disordered" evidence="6">
    <location>
        <begin position="45"/>
        <end position="79"/>
    </location>
</feature>
<evidence type="ECO:0000256" key="3">
    <source>
        <dbReference type="ARBA" id="ARBA00022933"/>
    </source>
</evidence>
<keyword evidence="9" id="KW-1185">Reference proteome</keyword>
<dbReference type="GO" id="GO:0006816">
    <property type="term" value="P:calcium ion transport"/>
    <property type="evidence" value="ECO:0000318"/>
    <property type="project" value="GO_Central"/>
</dbReference>
<accession>A0A9K3DX74</accession>
<evidence type="ECO:0000256" key="5">
    <source>
        <dbReference type="ARBA" id="ARBA00023136"/>
    </source>
</evidence>
<evidence type="ECO:0000256" key="1">
    <source>
        <dbReference type="ARBA" id="ARBA00004167"/>
    </source>
</evidence>
<dbReference type="PANTHER" id="PTHR16875:SF0">
    <property type="entry name" value="SELENOPROTEIN K"/>
    <property type="match status" value="1"/>
</dbReference>
<feature type="compositionally biased region" description="Gly residues" evidence="6">
    <location>
        <begin position="60"/>
        <end position="72"/>
    </location>
</feature>
<keyword evidence="2 7" id="KW-0812">Transmembrane</keyword>
<feature type="transmembrane region" description="Helical" evidence="7">
    <location>
        <begin position="21"/>
        <end position="42"/>
    </location>
</feature>
<dbReference type="EMBL" id="MNCJ02000331">
    <property type="protein sequence ID" value="KAF5761961.1"/>
    <property type="molecule type" value="Genomic_DNA"/>
</dbReference>
<comment type="caution">
    <text evidence="8">The sequence shown here is derived from an EMBL/GenBank/DDBJ whole genome shotgun (WGS) entry which is preliminary data.</text>
</comment>
<dbReference type="PANTHER" id="PTHR16875">
    <property type="entry name" value="SELENOPROTEIN K"/>
    <property type="match status" value="1"/>
</dbReference>
<proteinExistence type="predicted"/>
<evidence type="ECO:0000256" key="4">
    <source>
        <dbReference type="ARBA" id="ARBA00022989"/>
    </source>
</evidence>
<keyword evidence="4 7" id="KW-1133">Transmembrane helix</keyword>
<dbReference type="GO" id="GO:0005789">
    <property type="term" value="C:endoplasmic reticulum membrane"/>
    <property type="evidence" value="ECO:0000318"/>
    <property type="project" value="GO_Central"/>
</dbReference>
<dbReference type="GO" id="GO:0032469">
    <property type="term" value="P:endoplasmic reticulum calcium ion homeostasis"/>
    <property type="evidence" value="ECO:0000318"/>
    <property type="project" value="GO_Central"/>
</dbReference>
<name>A0A9K3DX74_HELAN</name>
<dbReference type="GO" id="GO:0005794">
    <property type="term" value="C:Golgi apparatus"/>
    <property type="evidence" value="ECO:0000318"/>
    <property type="project" value="GO_Central"/>
</dbReference>
<dbReference type="Proteomes" id="UP000215914">
    <property type="component" value="Unassembled WGS sequence"/>
</dbReference>
<dbReference type="Pfam" id="PF10961">
    <property type="entry name" value="SelK_SelG"/>
    <property type="match status" value="1"/>
</dbReference>